<dbReference type="GO" id="GO:0008270">
    <property type="term" value="F:zinc ion binding"/>
    <property type="evidence" value="ECO:0007669"/>
    <property type="project" value="UniProtKB-KW"/>
</dbReference>
<evidence type="ECO:0000256" key="1">
    <source>
        <dbReference type="ARBA" id="ARBA00022723"/>
    </source>
</evidence>
<dbReference type="AlphaFoldDB" id="A0A7D9K8Q6"/>
<keyword evidence="4" id="KW-0238">DNA-binding</keyword>
<name>A0A7D9K8Q6_PARCT</name>
<proteinExistence type="predicted"/>
<feature type="non-terminal residue" evidence="6">
    <location>
        <position position="144"/>
    </location>
</feature>
<sequence length="144" mass="16129">MNHVNGPSDPVDKGNRGGYLYRKPEINHEEEKHNKKKGKDAKNSINKADEKTLTVVFHAILSKKFKLDGGTVVIRGGQPVFADGWSNGGVPITTEDPSEMHTNCCVPKCTKKGSRDENGSKISYYKFPDNSTIMKRKWIHENKT</sequence>
<comment type="caution">
    <text evidence="6">The sequence shown here is derived from an EMBL/GenBank/DDBJ whole genome shotgun (WGS) entry which is preliminary data.</text>
</comment>
<feature type="compositionally biased region" description="Basic and acidic residues" evidence="5">
    <location>
        <begin position="22"/>
        <end position="33"/>
    </location>
</feature>
<dbReference type="Proteomes" id="UP001152795">
    <property type="component" value="Unassembled WGS sequence"/>
</dbReference>
<dbReference type="PROSITE" id="PS50950">
    <property type="entry name" value="ZF_THAP"/>
    <property type="match status" value="1"/>
</dbReference>
<dbReference type="EMBL" id="CACRXK020030542">
    <property type="protein sequence ID" value="CAB4042642.1"/>
    <property type="molecule type" value="Genomic_DNA"/>
</dbReference>
<reference evidence="6" key="1">
    <citation type="submission" date="2020-04" db="EMBL/GenBank/DDBJ databases">
        <authorList>
            <person name="Alioto T."/>
            <person name="Alioto T."/>
            <person name="Gomez Garrido J."/>
        </authorList>
    </citation>
    <scope>NUCLEOTIDE SEQUENCE</scope>
    <source>
        <strain evidence="6">A484AB</strain>
    </source>
</reference>
<organism evidence="6 7">
    <name type="scientific">Paramuricea clavata</name>
    <name type="common">Red gorgonian</name>
    <name type="synonym">Violescent sea-whip</name>
    <dbReference type="NCBI Taxonomy" id="317549"/>
    <lineage>
        <taxon>Eukaryota</taxon>
        <taxon>Metazoa</taxon>
        <taxon>Cnidaria</taxon>
        <taxon>Anthozoa</taxon>
        <taxon>Octocorallia</taxon>
        <taxon>Malacalcyonacea</taxon>
        <taxon>Plexauridae</taxon>
        <taxon>Paramuricea</taxon>
    </lineage>
</organism>
<dbReference type="GO" id="GO:0003677">
    <property type="term" value="F:DNA binding"/>
    <property type="evidence" value="ECO:0007669"/>
    <property type="project" value="UniProtKB-UniRule"/>
</dbReference>
<evidence type="ECO:0000256" key="2">
    <source>
        <dbReference type="ARBA" id="ARBA00022771"/>
    </source>
</evidence>
<keyword evidence="1" id="KW-0479">Metal-binding</keyword>
<dbReference type="InterPro" id="IPR006612">
    <property type="entry name" value="THAP_Znf"/>
</dbReference>
<evidence type="ECO:0000256" key="5">
    <source>
        <dbReference type="SAM" id="MobiDB-lite"/>
    </source>
</evidence>
<keyword evidence="3" id="KW-0862">Zinc</keyword>
<evidence type="ECO:0000313" key="6">
    <source>
        <dbReference type="EMBL" id="CAB4042642.1"/>
    </source>
</evidence>
<keyword evidence="2" id="KW-0863">Zinc-finger</keyword>
<evidence type="ECO:0000256" key="4">
    <source>
        <dbReference type="ARBA" id="ARBA00023125"/>
    </source>
</evidence>
<accession>A0A7D9K8Q6</accession>
<keyword evidence="7" id="KW-1185">Reference proteome</keyword>
<evidence type="ECO:0000256" key="3">
    <source>
        <dbReference type="ARBA" id="ARBA00022833"/>
    </source>
</evidence>
<protein>
    <submittedName>
        <fullName evidence="6">THAP domain-containing 6-like</fullName>
    </submittedName>
</protein>
<gene>
    <name evidence="6" type="ORF">PACLA_8A049877</name>
</gene>
<feature type="region of interest" description="Disordered" evidence="5">
    <location>
        <begin position="1"/>
        <end position="45"/>
    </location>
</feature>
<evidence type="ECO:0000313" key="7">
    <source>
        <dbReference type="Proteomes" id="UP001152795"/>
    </source>
</evidence>